<dbReference type="InterPro" id="IPR036259">
    <property type="entry name" value="MFS_trans_sf"/>
</dbReference>
<organism evidence="7 8">
    <name type="scientific">Enterococcus ratti</name>
    <dbReference type="NCBI Taxonomy" id="150033"/>
    <lineage>
        <taxon>Bacteria</taxon>
        <taxon>Bacillati</taxon>
        <taxon>Bacillota</taxon>
        <taxon>Bacilli</taxon>
        <taxon>Lactobacillales</taxon>
        <taxon>Enterococcaceae</taxon>
        <taxon>Enterococcus</taxon>
    </lineage>
</organism>
<gene>
    <name evidence="7" type="ORF">RV14_GL001946</name>
</gene>
<evidence type="ECO:0008006" key="9">
    <source>
        <dbReference type="Google" id="ProtNLM"/>
    </source>
</evidence>
<reference evidence="7 8" key="1">
    <citation type="submission" date="2014-12" db="EMBL/GenBank/DDBJ databases">
        <title>Draft genome sequences of 29 type strains of Enterococci.</title>
        <authorList>
            <person name="Zhong Z."/>
            <person name="Sun Z."/>
            <person name="Liu W."/>
            <person name="Zhang W."/>
            <person name="Zhang H."/>
        </authorList>
    </citation>
    <scope>NUCLEOTIDE SEQUENCE [LARGE SCALE GENOMIC DNA]</scope>
    <source>
        <strain evidence="7 8">DSM 15687</strain>
    </source>
</reference>
<dbReference type="STRING" id="150033.RV14_GL001946"/>
<accession>A0A1L8WPJ9</accession>
<keyword evidence="3 6" id="KW-0812">Transmembrane</keyword>
<feature type="transmembrane region" description="Helical" evidence="6">
    <location>
        <begin position="206"/>
        <end position="232"/>
    </location>
</feature>
<evidence type="ECO:0000256" key="4">
    <source>
        <dbReference type="ARBA" id="ARBA00022989"/>
    </source>
</evidence>
<name>A0A1L8WPJ9_9ENTE</name>
<feature type="transmembrane region" description="Helical" evidence="6">
    <location>
        <begin position="115"/>
        <end position="138"/>
    </location>
</feature>
<comment type="caution">
    <text evidence="7">The sequence shown here is derived from an EMBL/GenBank/DDBJ whole genome shotgun (WGS) entry which is preliminary data.</text>
</comment>
<dbReference type="Proteomes" id="UP000182152">
    <property type="component" value="Unassembled WGS sequence"/>
</dbReference>
<proteinExistence type="predicted"/>
<feature type="transmembrane region" description="Helical" evidence="6">
    <location>
        <begin position="244"/>
        <end position="267"/>
    </location>
</feature>
<dbReference type="Gene3D" id="1.20.1250.20">
    <property type="entry name" value="MFS general substrate transporter like domains"/>
    <property type="match status" value="1"/>
</dbReference>
<keyword evidence="4 6" id="KW-1133">Transmembrane helix</keyword>
<keyword evidence="2" id="KW-1003">Cell membrane</keyword>
<sequence>MGMVSAFETPIVQATIPLICDKNKLPKVNSIVDGIGILGNMFGPLLAGSMYSQKTLPFIFIFCVLLFSMAMILQMIMRFDEQPTAKKFVSVFQTIKEDTHEVLHYLKKNQLFLKICLLAFFLNFFLTSFIQIVIPYLARVWFAASNEQYSIMNFLFSLGGLIDTITYGILAKKITLSHIPQQLTLISCIFLLLVFPIHLLPVTKTAFWTMTGIVTVFLAFVSLISIELVVFIQLTAEQKLLGRLMSFIMVICTFALPPGQILFGWISSISTNLQLTYLVGGISLCTLFVAFLSKKQLKSHFT</sequence>
<feature type="transmembrane region" description="Helical" evidence="6">
    <location>
        <begin position="273"/>
        <end position="292"/>
    </location>
</feature>
<dbReference type="PANTHER" id="PTHR23513">
    <property type="entry name" value="INTEGRAL MEMBRANE EFFLUX PROTEIN-RELATED"/>
    <property type="match status" value="1"/>
</dbReference>
<evidence type="ECO:0000256" key="5">
    <source>
        <dbReference type="ARBA" id="ARBA00023136"/>
    </source>
</evidence>
<keyword evidence="5 6" id="KW-0472">Membrane</keyword>
<dbReference type="PANTHER" id="PTHR23513:SF11">
    <property type="entry name" value="STAPHYLOFERRIN A TRANSPORTER"/>
    <property type="match status" value="1"/>
</dbReference>
<dbReference type="GO" id="GO:0005886">
    <property type="term" value="C:plasma membrane"/>
    <property type="evidence" value="ECO:0007669"/>
    <property type="project" value="UniProtKB-SubCell"/>
</dbReference>
<dbReference type="AlphaFoldDB" id="A0A1L8WPJ9"/>
<evidence type="ECO:0000256" key="3">
    <source>
        <dbReference type="ARBA" id="ARBA00022692"/>
    </source>
</evidence>
<evidence type="ECO:0000256" key="6">
    <source>
        <dbReference type="SAM" id="Phobius"/>
    </source>
</evidence>
<evidence type="ECO:0000256" key="1">
    <source>
        <dbReference type="ARBA" id="ARBA00004651"/>
    </source>
</evidence>
<comment type="subcellular location">
    <subcellularLocation>
        <location evidence="1">Cell membrane</location>
        <topology evidence="1">Multi-pass membrane protein</topology>
    </subcellularLocation>
</comment>
<dbReference type="Pfam" id="PF07690">
    <property type="entry name" value="MFS_1"/>
    <property type="match status" value="1"/>
</dbReference>
<feature type="transmembrane region" description="Helical" evidence="6">
    <location>
        <begin position="183"/>
        <end position="200"/>
    </location>
</feature>
<feature type="transmembrane region" description="Helical" evidence="6">
    <location>
        <begin position="150"/>
        <end position="171"/>
    </location>
</feature>
<evidence type="ECO:0000313" key="8">
    <source>
        <dbReference type="Proteomes" id="UP000182152"/>
    </source>
</evidence>
<dbReference type="SUPFAM" id="SSF103473">
    <property type="entry name" value="MFS general substrate transporter"/>
    <property type="match status" value="1"/>
</dbReference>
<feature type="transmembrane region" description="Helical" evidence="6">
    <location>
        <begin position="58"/>
        <end position="77"/>
    </location>
</feature>
<dbReference type="GO" id="GO:0022857">
    <property type="term" value="F:transmembrane transporter activity"/>
    <property type="evidence" value="ECO:0007669"/>
    <property type="project" value="InterPro"/>
</dbReference>
<protein>
    <recommendedName>
        <fullName evidence="9">Major facilitator superfamily (MFS) profile domain-containing protein</fullName>
    </recommendedName>
</protein>
<dbReference type="EMBL" id="JXLB01000006">
    <property type="protein sequence ID" value="OJG82944.1"/>
    <property type="molecule type" value="Genomic_DNA"/>
</dbReference>
<evidence type="ECO:0000256" key="2">
    <source>
        <dbReference type="ARBA" id="ARBA00022475"/>
    </source>
</evidence>
<dbReference type="InterPro" id="IPR011701">
    <property type="entry name" value="MFS"/>
</dbReference>
<evidence type="ECO:0000313" key="7">
    <source>
        <dbReference type="EMBL" id="OJG82944.1"/>
    </source>
</evidence>
<keyword evidence="8" id="KW-1185">Reference proteome</keyword>